<accession>A0AAV7KBR2</accession>
<organism evidence="1 2">
    <name type="scientific">Oopsacas minuta</name>
    <dbReference type="NCBI Taxonomy" id="111878"/>
    <lineage>
        <taxon>Eukaryota</taxon>
        <taxon>Metazoa</taxon>
        <taxon>Porifera</taxon>
        <taxon>Hexactinellida</taxon>
        <taxon>Hexasterophora</taxon>
        <taxon>Lyssacinosida</taxon>
        <taxon>Leucopsacidae</taxon>
        <taxon>Oopsacas</taxon>
    </lineage>
</organism>
<evidence type="ECO:0000313" key="2">
    <source>
        <dbReference type="Proteomes" id="UP001165289"/>
    </source>
</evidence>
<protein>
    <submittedName>
        <fullName evidence="1">Uncharacterized protein</fullName>
    </submittedName>
</protein>
<dbReference type="Proteomes" id="UP001165289">
    <property type="component" value="Unassembled WGS sequence"/>
</dbReference>
<sequence>MYNSLVLSLTKCFQGKAINISLDFQDILSNIGEDANFEFPSSLMELYTSDLNWKFLKIKTIQWNRVGYISNPTKQTTNLKSPTSIFLKTLIIVSCGPTWYLSSSFTFFFLVRHVPPNEDFAA</sequence>
<name>A0AAV7KBR2_9METZ</name>
<comment type="caution">
    <text evidence="1">The sequence shown here is derived from an EMBL/GenBank/DDBJ whole genome shotgun (WGS) entry which is preliminary data.</text>
</comment>
<dbReference type="AlphaFoldDB" id="A0AAV7KBR2"/>
<dbReference type="EMBL" id="JAKMXF010000068">
    <property type="protein sequence ID" value="KAI6658942.1"/>
    <property type="molecule type" value="Genomic_DNA"/>
</dbReference>
<proteinExistence type="predicted"/>
<reference evidence="1 2" key="1">
    <citation type="journal article" date="2023" name="BMC Biol.">
        <title>The compact genome of the sponge Oopsacas minuta (Hexactinellida) is lacking key metazoan core genes.</title>
        <authorList>
            <person name="Santini S."/>
            <person name="Schenkelaars Q."/>
            <person name="Jourda C."/>
            <person name="Duchesne M."/>
            <person name="Belahbib H."/>
            <person name="Rocher C."/>
            <person name="Selva M."/>
            <person name="Riesgo A."/>
            <person name="Vervoort M."/>
            <person name="Leys S.P."/>
            <person name="Kodjabachian L."/>
            <person name="Le Bivic A."/>
            <person name="Borchiellini C."/>
            <person name="Claverie J.M."/>
            <person name="Renard E."/>
        </authorList>
    </citation>
    <scope>NUCLEOTIDE SEQUENCE [LARGE SCALE GENOMIC DNA]</scope>
    <source>
        <strain evidence="1">SPO-2</strain>
    </source>
</reference>
<evidence type="ECO:0000313" key="1">
    <source>
        <dbReference type="EMBL" id="KAI6658942.1"/>
    </source>
</evidence>
<gene>
    <name evidence="1" type="ORF">LOD99_10861</name>
</gene>
<keyword evidence="2" id="KW-1185">Reference proteome</keyword>